<protein>
    <submittedName>
        <fullName evidence="2">Uncharacterized protein</fullName>
    </submittedName>
</protein>
<comment type="caution">
    <text evidence="2">The sequence shown here is derived from an EMBL/GenBank/DDBJ whole genome shotgun (WGS) entry which is preliminary data.</text>
</comment>
<name>A0A4C1U4S1_EUMVA</name>
<feature type="region of interest" description="Disordered" evidence="1">
    <location>
        <begin position="1"/>
        <end position="20"/>
    </location>
</feature>
<evidence type="ECO:0000313" key="2">
    <source>
        <dbReference type="EMBL" id="GBP20974.1"/>
    </source>
</evidence>
<dbReference type="Proteomes" id="UP000299102">
    <property type="component" value="Unassembled WGS sequence"/>
</dbReference>
<gene>
    <name evidence="2" type="ORF">EVAR_9545_1</name>
</gene>
<dbReference type="OrthoDB" id="7219262at2759"/>
<dbReference type="AlphaFoldDB" id="A0A4C1U4S1"/>
<accession>A0A4C1U4S1</accession>
<evidence type="ECO:0000313" key="3">
    <source>
        <dbReference type="Proteomes" id="UP000299102"/>
    </source>
</evidence>
<sequence>MLHASTSEAAPRPEHRRRHQRKLVVDVKLYKEAMEKISTRLIYTKNCFKESMKLLNESKEHVNGNPKWLPKVNFVSIHHNNKGGVKTRYRVNTTRDNECLHAEIVQWSYRRGDARPRGGRARRFSASPRRPAGSGRPTVGALGNPNICRWADESVRIQFRLLAPKLYTHLMEYSVVFDLLMNVTSLSADDDYHEQIVRKKVLESIKIQLDSSITDVIDAMESVNMTPSSFDASQMQLSDFAKEVDKTKRYLQDRIAYRGYLNLLKNWLNEFKCWRKGRQGRMSATCATHRSMLIKRKEIKERKTRT</sequence>
<keyword evidence="3" id="KW-1185">Reference proteome</keyword>
<reference evidence="2 3" key="1">
    <citation type="journal article" date="2019" name="Commun. Biol.">
        <title>The bagworm genome reveals a unique fibroin gene that provides high tensile strength.</title>
        <authorList>
            <person name="Kono N."/>
            <person name="Nakamura H."/>
            <person name="Ohtoshi R."/>
            <person name="Tomita M."/>
            <person name="Numata K."/>
            <person name="Arakawa K."/>
        </authorList>
    </citation>
    <scope>NUCLEOTIDE SEQUENCE [LARGE SCALE GENOMIC DNA]</scope>
</reference>
<organism evidence="2 3">
    <name type="scientific">Eumeta variegata</name>
    <name type="common">Bagworm moth</name>
    <name type="synonym">Eumeta japonica</name>
    <dbReference type="NCBI Taxonomy" id="151549"/>
    <lineage>
        <taxon>Eukaryota</taxon>
        <taxon>Metazoa</taxon>
        <taxon>Ecdysozoa</taxon>
        <taxon>Arthropoda</taxon>
        <taxon>Hexapoda</taxon>
        <taxon>Insecta</taxon>
        <taxon>Pterygota</taxon>
        <taxon>Neoptera</taxon>
        <taxon>Endopterygota</taxon>
        <taxon>Lepidoptera</taxon>
        <taxon>Glossata</taxon>
        <taxon>Ditrysia</taxon>
        <taxon>Tineoidea</taxon>
        <taxon>Psychidae</taxon>
        <taxon>Oiketicinae</taxon>
        <taxon>Eumeta</taxon>
    </lineage>
</organism>
<proteinExistence type="predicted"/>
<feature type="region of interest" description="Disordered" evidence="1">
    <location>
        <begin position="115"/>
        <end position="138"/>
    </location>
</feature>
<evidence type="ECO:0000256" key="1">
    <source>
        <dbReference type="SAM" id="MobiDB-lite"/>
    </source>
</evidence>
<dbReference type="EMBL" id="BGZK01000124">
    <property type="protein sequence ID" value="GBP20974.1"/>
    <property type="molecule type" value="Genomic_DNA"/>
</dbReference>
<feature type="compositionally biased region" description="Low complexity" evidence="1">
    <location>
        <begin position="124"/>
        <end position="134"/>
    </location>
</feature>